<dbReference type="SFLD" id="SFLDG01386">
    <property type="entry name" value="main_SPASM_domain-containing"/>
    <property type="match status" value="1"/>
</dbReference>
<accession>A0A1W1USN8</accession>
<dbReference type="SFLD" id="SFLDG01384">
    <property type="entry name" value="thioether_bond_formation_requi"/>
    <property type="match status" value="1"/>
</dbReference>
<evidence type="ECO:0000256" key="5">
    <source>
        <dbReference type="ARBA" id="ARBA00023004"/>
    </source>
</evidence>
<evidence type="ECO:0000256" key="3">
    <source>
        <dbReference type="ARBA" id="ARBA00022691"/>
    </source>
</evidence>
<dbReference type="GO" id="GO:0016491">
    <property type="term" value="F:oxidoreductase activity"/>
    <property type="evidence" value="ECO:0007669"/>
    <property type="project" value="InterPro"/>
</dbReference>
<keyword evidence="2" id="KW-0004">4Fe-4S</keyword>
<evidence type="ECO:0000256" key="2">
    <source>
        <dbReference type="ARBA" id="ARBA00022485"/>
    </source>
</evidence>
<dbReference type="InterPro" id="IPR023885">
    <property type="entry name" value="4Fe4S-binding_SPASM_dom"/>
</dbReference>
<keyword evidence="10" id="KW-1185">Reference proteome</keyword>
<sequence>MLTRPFHLMAKSASSLCNIQCDYCFYLDKPHHRAMKMNDEILTNYIKNYIQQAPQQQITFIWQGGEPTLSGLDFFQRAVTLQQRYAGNKTIHNSLQTNGILLNDNWCRFFKQYNFLIGISLDGTESMHDGYRKNKSGKGTWRQVMNAVDLLQKHEVVFNTLTVIHRQNAKCGQALYQFLKSLGVDYMQFIPLMDAPEQQAAAQDYGQLLIDVFDTWRRQDIGVIAVQFIEQCLMAFLGYQPSLCIFRPTCGDQMIIEQNGDIYSCDHYVYPQYNLGNIIETPLRQITSCIKQQQFGLAKQQLSTKCRQCEFQFACHGGCPKHRTLPQEMDYPHNQLCEAYYMALKHMAPHLSRLANQIKNNA</sequence>
<dbReference type="SUPFAM" id="SSF102114">
    <property type="entry name" value="Radical SAM enzymes"/>
    <property type="match status" value="1"/>
</dbReference>
<dbReference type="Pfam" id="PF13186">
    <property type="entry name" value="SPASM"/>
    <property type="match status" value="1"/>
</dbReference>
<dbReference type="PROSITE" id="PS51918">
    <property type="entry name" value="RADICAL_SAM"/>
    <property type="match status" value="1"/>
</dbReference>
<reference evidence="10" key="1">
    <citation type="submission" date="2017-04" db="EMBL/GenBank/DDBJ databases">
        <authorList>
            <person name="Varghese N."/>
            <person name="Submissions S."/>
        </authorList>
    </citation>
    <scope>NUCLEOTIDE SEQUENCE [LARGE SCALE GENOMIC DNA]</scope>
    <source>
        <strain evidence="10">DSM 23072</strain>
    </source>
</reference>
<dbReference type="InterPro" id="IPR023867">
    <property type="entry name" value="Sulphatase_maturase_rSAM"/>
</dbReference>
<dbReference type="Pfam" id="PF04055">
    <property type="entry name" value="Radical_SAM"/>
    <property type="match status" value="1"/>
</dbReference>
<dbReference type="Gene3D" id="3.20.20.70">
    <property type="entry name" value="Aldolase class I"/>
    <property type="match status" value="1"/>
</dbReference>
<dbReference type="RefSeq" id="WP_084256880.1">
    <property type="nucleotide sequence ID" value="NZ_FWWV01000013.1"/>
</dbReference>
<gene>
    <name evidence="9" type="ORF">SAMN05660772_00754</name>
</gene>
<dbReference type="SFLD" id="SFLDF00285">
    <property type="entry name" value="anaerobic_Ser-type_sulfatase-m"/>
    <property type="match status" value="1"/>
</dbReference>
<dbReference type="AlphaFoldDB" id="A0A1W1USN8"/>
<keyword evidence="3" id="KW-0949">S-adenosyl-L-methionine</keyword>
<dbReference type="InterPro" id="IPR013785">
    <property type="entry name" value="Aldolase_TIM"/>
</dbReference>
<evidence type="ECO:0000256" key="7">
    <source>
        <dbReference type="ARBA" id="ARBA00023601"/>
    </source>
</evidence>
<dbReference type="NCBIfam" id="TIGR04085">
    <property type="entry name" value="rSAM_more_4Fe4S"/>
    <property type="match status" value="1"/>
</dbReference>
<feature type="domain" description="Radical SAM core" evidence="8">
    <location>
        <begin position="2"/>
        <end position="230"/>
    </location>
</feature>
<evidence type="ECO:0000313" key="9">
    <source>
        <dbReference type="EMBL" id="SMB84029.1"/>
    </source>
</evidence>
<dbReference type="InterPro" id="IPR007197">
    <property type="entry name" value="rSAM"/>
</dbReference>
<dbReference type="InterPro" id="IPR034491">
    <property type="entry name" value="Anaerob_Ser_sulfatase-maturase"/>
</dbReference>
<evidence type="ECO:0000313" key="10">
    <source>
        <dbReference type="Proteomes" id="UP000192408"/>
    </source>
</evidence>
<dbReference type="GO" id="GO:0051539">
    <property type="term" value="F:4 iron, 4 sulfur cluster binding"/>
    <property type="evidence" value="ECO:0007669"/>
    <property type="project" value="UniProtKB-KW"/>
</dbReference>
<dbReference type="EMBL" id="FWWV01000013">
    <property type="protein sequence ID" value="SMB84029.1"/>
    <property type="molecule type" value="Genomic_DNA"/>
</dbReference>
<dbReference type="NCBIfam" id="TIGR03942">
    <property type="entry name" value="sulfatase_rSAM"/>
    <property type="match status" value="1"/>
</dbReference>
<evidence type="ECO:0000256" key="1">
    <source>
        <dbReference type="ARBA" id="ARBA00001966"/>
    </source>
</evidence>
<proteinExistence type="inferred from homology"/>
<dbReference type="SFLD" id="SFLDG01072">
    <property type="entry name" value="dehydrogenase_like"/>
    <property type="match status" value="1"/>
</dbReference>
<dbReference type="CDD" id="cd01335">
    <property type="entry name" value="Radical_SAM"/>
    <property type="match status" value="1"/>
</dbReference>
<comment type="cofactor">
    <cofactor evidence="1">
        <name>[4Fe-4S] cluster</name>
        <dbReference type="ChEBI" id="CHEBI:49883"/>
    </cofactor>
</comment>
<dbReference type="STRING" id="1122938.SAMN05660772_00754"/>
<keyword evidence="5" id="KW-0408">Iron</keyword>
<evidence type="ECO:0000259" key="8">
    <source>
        <dbReference type="PROSITE" id="PS51918"/>
    </source>
</evidence>
<dbReference type="PANTHER" id="PTHR43273:SF3">
    <property type="entry name" value="ANAEROBIC SULFATASE-MATURATING ENZYME HOMOLOG ASLB-RELATED"/>
    <property type="match status" value="1"/>
</dbReference>
<protein>
    <recommendedName>
        <fullName evidence="8">Radical SAM core domain-containing protein</fullName>
    </recommendedName>
</protein>
<evidence type="ECO:0000256" key="4">
    <source>
        <dbReference type="ARBA" id="ARBA00022723"/>
    </source>
</evidence>
<keyword evidence="4" id="KW-0479">Metal-binding</keyword>
<dbReference type="CDD" id="cd21120">
    <property type="entry name" value="SPASM_anSME"/>
    <property type="match status" value="1"/>
</dbReference>
<dbReference type="SFLD" id="SFLDG01067">
    <property type="entry name" value="SPASM/twitch_domain_containing"/>
    <property type="match status" value="1"/>
</dbReference>
<organism evidence="9 10">
    <name type="scientific">Pasteurella testudinis DSM 23072</name>
    <dbReference type="NCBI Taxonomy" id="1122938"/>
    <lineage>
        <taxon>Bacteria</taxon>
        <taxon>Pseudomonadati</taxon>
        <taxon>Pseudomonadota</taxon>
        <taxon>Gammaproteobacteria</taxon>
        <taxon>Pasteurellales</taxon>
        <taxon>Pasteurellaceae</taxon>
        <taxon>Pasteurella</taxon>
    </lineage>
</organism>
<dbReference type="PANTHER" id="PTHR43273">
    <property type="entry name" value="ANAEROBIC SULFATASE-MATURATING ENZYME HOMOLOG ASLB-RELATED"/>
    <property type="match status" value="1"/>
</dbReference>
<dbReference type="SFLD" id="SFLDS00029">
    <property type="entry name" value="Radical_SAM"/>
    <property type="match status" value="1"/>
</dbReference>
<dbReference type="GO" id="GO:0046872">
    <property type="term" value="F:metal ion binding"/>
    <property type="evidence" value="ECO:0007669"/>
    <property type="project" value="UniProtKB-KW"/>
</dbReference>
<dbReference type="Proteomes" id="UP000192408">
    <property type="component" value="Unassembled WGS sequence"/>
</dbReference>
<evidence type="ECO:0000256" key="6">
    <source>
        <dbReference type="ARBA" id="ARBA00023014"/>
    </source>
</evidence>
<dbReference type="InterPro" id="IPR058240">
    <property type="entry name" value="rSAM_sf"/>
</dbReference>
<keyword evidence="6" id="KW-0411">Iron-sulfur</keyword>
<name>A0A1W1USN8_9PAST</name>
<dbReference type="InterPro" id="IPR047207">
    <property type="entry name" value="SPASM_anSME"/>
</dbReference>
<comment type="similarity">
    <text evidence="7">Belongs to the radical SAM superfamily. Anaerobic sulfatase-maturating enzyme family.</text>
</comment>